<dbReference type="GO" id="GO:0005886">
    <property type="term" value="C:plasma membrane"/>
    <property type="evidence" value="ECO:0007669"/>
    <property type="project" value="TreeGrafter"/>
</dbReference>
<sequence length="372" mass="40862">MAVQKIKTKKPDFILLFSAVIILAVGLIMVLSASSSFSYENTNNSYYLFFKQLRWVSLGIVAAGAAVFIPLKFFRKISGLSILVSVILLLLVEFSNMSITTKGSARWLDIFGMSVQPSEIAKLAIVLFFAYILNRYPIKKFTDIFLPVGVLAVIFLLVYKQPDLGTAIVILAAGGFMLLMTELPTGYFLAAIPLIGIPGFYLVKGEEYQWNRILGWLHPWEYATTFGYQQINAQIAFGSGGLLGIGIGRSNEGLGFLPENYTDTIFAVIGQEFGFFGTSLMLLCFIVLIGRGYAISRQCQDGFGRMLGFGITTILGIQTVINLCVVTGLFPVTGITLPLVSYGGSSLLVTMFEIGILLNISRFRQDKLLRSS</sequence>
<dbReference type="EMBL" id="CP046996">
    <property type="protein sequence ID" value="QHA00861.1"/>
    <property type="molecule type" value="Genomic_DNA"/>
</dbReference>
<evidence type="ECO:0000256" key="10">
    <source>
        <dbReference type="ARBA" id="ARBA00033270"/>
    </source>
</evidence>
<dbReference type="Pfam" id="PF01098">
    <property type="entry name" value="FTSW_RODA_SPOVE"/>
    <property type="match status" value="1"/>
</dbReference>
<evidence type="ECO:0000256" key="5">
    <source>
        <dbReference type="ARBA" id="ARBA00022960"/>
    </source>
</evidence>
<keyword evidence="4 17" id="KW-0812">Transmembrane</keyword>
<evidence type="ECO:0000256" key="7">
    <source>
        <dbReference type="ARBA" id="ARBA00022989"/>
    </source>
</evidence>
<evidence type="ECO:0000256" key="15">
    <source>
        <dbReference type="ARBA" id="ARBA00049902"/>
    </source>
</evidence>
<evidence type="ECO:0000256" key="4">
    <source>
        <dbReference type="ARBA" id="ARBA00022692"/>
    </source>
</evidence>
<name>A0A857DJH8_9FIRM</name>
<feature type="transmembrane region" description="Helical" evidence="17">
    <location>
        <begin position="342"/>
        <end position="360"/>
    </location>
</feature>
<dbReference type="InterPro" id="IPR001182">
    <property type="entry name" value="FtsW/RodA"/>
</dbReference>
<accession>A0A857DJH8</accession>
<feature type="transmembrane region" description="Helical" evidence="17">
    <location>
        <begin position="306"/>
        <end position="330"/>
    </location>
</feature>
<feature type="transmembrane region" description="Helical" evidence="17">
    <location>
        <begin position="12"/>
        <end position="33"/>
    </location>
</feature>
<organism evidence="18 19">
    <name type="scientific">Dehalobacter restrictus</name>
    <dbReference type="NCBI Taxonomy" id="55583"/>
    <lineage>
        <taxon>Bacteria</taxon>
        <taxon>Bacillati</taxon>
        <taxon>Bacillota</taxon>
        <taxon>Clostridia</taxon>
        <taxon>Eubacteriales</taxon>
        <taxon>Desulfitobacteriaceae</taxon>
        <taxon>Dehalobacter</taxon>
    </lineage>
</organism>
<keyword evidence="5" id="KW-0133">Cell shape</keyword>
<dbReference type="Proteomes" id="UP000430508">
    <property type="component" value="Chromosome"/>
</dbReference>
<dbReference type="GO" id="GO:0015648">
    <property type="term" value="F:lipid-linked peptidoglycan transporter activity"/>
    <property type="evidence" value="ECO:0007669"/>
    <property type="project" value="TreeGrafter"/>
</dbReference>
<keyword evidence="2" id="KW-0328">Glycosyltransferase</keyword>
<evidence type="ECO:0000256" key="11">
    <source>
        <dbReference type="ARBA" id="ARBA00038053"/>
    </source>
</evidence>
<evidence type="ECO:0000256" key="2">
    <source>
        <dbReference type="ARBA" id="ARBA00022676"/>
    </source>
</evidence>
<dbReference type="GO" id="GO:0051301">
    <property type="term" value="P:cell division"/>
    <property type="evidence" value="ECO:0007669"/>
    <property type="project" value="UniProtKB-KW"/>
</dbReference>
<feature type="transmembrane region" description="Helical" evidence="17">
    <location>
        <begin position="187"/>
        <end position="203"/>
    </location>
</feature>
<comment type="subcellular location">
    <subcellularLocation>
        <location evidence="1">Membrane</location>
        <topology evidence="1">Multi-pass membrane protein</topology>
    </subcellularLocation>
</comment>
<dbReference type="PANTHER" id="PTHR30474">
    <property type="entry name" value="CELL CYCLE PROTEIN"/>
    <property type="match status" value="1"/>
</dbReference>
<evidence type="ECO:0000256" key="1">
    <source>
        <dbReference type="ARBA" id="ARBA00004141"/>
    </source>
</evidence>
<feature type="transmembrane region" description="Helical" evidence="17">
    <location>
        <begin position="141"/>
        <end position="158"/>
    </location>
</feature>
<gene>
    <name evidence="18" type="ORF">GQ588_09560</name>
</gene>
<evidence type="ECO:0000256" key="9">
    <source>
        <dbReference type="ARBA" id="ARBA00032370"/>
    </source>
</evidence>
<evidence type="ECO:0000256" key="14">
    <source>
        <dbReference type="ARBA" id="ARBA00044770"/>
    </source>
</evidence>
<evidence type="ECO:0000256" key="16">
    <source>
        <dbReference type="ARBA" id="ARBA00049966"/>
    </source>
</evidence>
<evidence type="ECO:0000256" key="12">
    <source>
        <dbReference type="ARBA" id="ARBA00041185"/>
    </source>
</evidence>
<dbReference type="GO" id="GO:0009252">
    <property type="term" value="P:peptidoglycan biosynthetic process"/>
    <property type="evidence" value="ECO:0007669"/>
    <property type="project" value="UniProtKB-KW"/>
</dbReference>
<feature type="transmembrane region" description="Helical" evidence="17">
    <location>
        <begin position="273"/>
        <end position="294"/>
    </location>
</feature>
<keyword evidence="3" id="KW-0808">Transferase</keyword>
<keyword evidence="8 17" id="KW-0472">Membrane</keyword>
<keyword evidence="18" id="KW-0132">Cell division</keyword>
<keyword evidence="6" id="KW-0573">Peptidoglycan synthesis</keyword>
<evidence type="ECO:0000313" key="19">
    <source>
        <dbReference type="Proteomes" id="UP000430508"/>
    </source>
</evidence>
<feature type="transmembrane region" description="Helical" evidence="17">
    <location>
        <begin position="80"/>
        <end position="99"/>
    </location>
</feature>
<dbReference type="GO" id="GO:0008955">
    <property type="term" value="F:peptidoglycan glycosyltransferase activity"/>
    <property type="evidence" value="ECO:0007669"/>
    <property type="project" value="UniProtKB-EC"/>
</dbReference>
<dbReference type="InterPro" id="IPR018365">
    <property type="entry name" value="Cell_cycle_FtsW-rel_CS"/>
</dbReference>
<evidence type="ECO:0000313" key="18">
    <source>
        <dbReference type="EMBL" id="QHA00861.1"/>
    </source>
</evidence>
<dbReference type="RefSeq" id="WP_158208254.1">
    <property type="nucleotide sequence ID" value="NZ_CP046996.1"/>
</dbReference>
<dbReference type="GO" id="GO:0032153">
    <property type="term" value="C:cell division site"/>
    <property type="evidence" value="ECO:0007669"/>
    <property type="project" value="TreeGrafter"/>
</dbReference>
<dbReference type="PROSITE" id="PS00428">
    <property type="entry name" value="FTSW_RODA_SPOVE"/>
    <property type="match status" value="1"/>
</dbReference>
<feature type="transmembrane region" description="Helical" evidence="17">
    <location>
        <begin position="53"/>
        <end position="73"/>
    </location>
</feature>
<feature type="transmembrane region" description="Helical" evidence="17">
    <location>
        <begin position="119"/>
        <end position="134"/>
    </location>
</feature>
<evidence type="ECO:0000256" key="13">
    <source>
        <dbReference type="ARBA" id="ARBA00041418"/>
    </source>
</evidence>
<protein>
    <recommendedName>
        <fullName evidence="12">Probable peptidoglycan glycosyltransferase FtsW</fullName>
        <ecNumber evidence="14">2.4.99.28</ecNumber>
    </recommendedName>
    <alternativeName>
        <fullName evidence="13">Cell division protein FtsW</fullName>
    </alternativeName>
    <alternativeName>
        <fullName evidence="10">Cell wall polymerase</fullName>
    </alternativeName>
    <alternativeName>
        <fullName evidence="9">Peptidoglycan polymerase</fullName>
    </alternativeName>
</protein>
<evidence type="ECO:0000256" key="3">
    <source>
        <dbReference type="ARBA" id="ARBA00022679"/>
    </source>
</evidence>
<comment type="similarity">
    <text evidence="11">Belongs to the SEDS family. FtsW subfamily.</text>
</comment>
<comment type="function">
    <text evidence="16">Peptidoglycan polymerase that is essential for cell division.</text>
</comment>
<feature type="transmembrane region" description="Helical" evidence="17">
    <location>
        <begin position="164"/>
        <end position="180"/>
    </location>
</feature>
<evidence type="ECO:0000256" key="17">
    <source>
        <dbReference type="SAM" id="Phobius"/>
    </source>
</evidence>
<dbReference type="EC" id="2.4.99.28" evidence="14"/>
<dbReference type="GO" id="GO:0008360">
    <property type="term" value="P:regulation of cell shape"/>
    <property type="evidence" value="ECO:0007669"/>
    <property type="project" value="UniProtKB-KW"/>
</dbReference>
<keyword evidence="7 17" id="KW-1133">Transmembrane helix</keyword>
<keyword evidence="18" id="KW-0131">Cell cycle</keyword>
<evidence type="ECO:0000256" key="8">
    <source>
        <dbReference type="ARBA" id="ARBA00023136"/>
    </source>
</evidence>
<comment type="catalytic activity">
    <reaction evidence="15">
        <text>[GlcNAc-(1-&gt;4)-Mur2Ac(oyl-L-Ala-gamma-D-Glu-L-Lys-D-Ala-D-Ala)](n)-di-trans,octa-cis-undecaprenyl diphosphate + beta-D-GlcNAc-(1-&gt;4)-Mur2Ac(oyl-L-Ala-gamma-D-Glu-L-Lys-D-Ala-D-Ala)-di-trans,octa-cis-undecaprenyl diphosphate = [GlcNAc-(1-&gt;4)-Mur2Ac(oyl-L-Ala-gamma-D-Glu-L-Lys-D-Ala-D-Ala)](n+1)-di-trans,octa-cis-undecaprenyl diphosphate + di-trans,octa-cis-undecaprenyl diphosphate + H(+)</text>
        <dbReference type="Rhea" id="RHEA:23708"/>
        <dbReference type="Rhea" id="RHEA-COMP:9602"/>
        <dbReference type="Rhea" id="RHEA-COMP:9603"/>
        <dbReference type="ChEBI" id="CHEBI:15378"/>
        <dbReference type="ChEBI" id="CHEBI:58405"/>
        <dbReference type="ChEBI" id="CHEBI:60033"/>
        <dbReference type="ChEBI" id="CHEBI:78435"/>
        <dbReference type="EC" id="2.4.99.28"/>
    </reaction>
</comment>
<proteinExistence type="inferred from homology"/>
<dbReference type="AlphaFoldDB" id="A0A857DJH8"/>
<dbReference type="PANTHER" id="PTHR30474:SF2">
    <property type="entry name" value="PEPTIDOGLYCAN GLYCOSYLTRANSFERASE FTSW-RELATED"/>
    <property type="match status" value="1"/>
</dbReference>
<evidence type="ECO:0000256" key="6">
    <source>
        <dbReference type="ARBA" id="ARBA00022984"/>
    </source>
</evidence>
<reference evidence="18 19" key="1">
    <citation type="submission" date="2019-12" db="EMBL/GenBank/DDBJ databases">
        <title>Sequence classification of anaerobic respiratory reductive dehalogenases: First we see many, then we see few.</title>
        <authorList>
            <person name="Molenda O."/>
            <person name="Puentes Jacome L.A."/>
            <person name="Cao X."/>
            <person name="Nesbo C.L."/>
            <person name="Tang S."/>
            <person name="Morson N."/>
            <person name="Patron J."/>
            <person name="Lomheim L."/>
            <person name="Wishart D.S."/>
            <person name="Edwards E.A."/>
        </authorList>
    </citation>
    <scope>NUCLEOTIDE SEQUENCE [LARGE SCALE GENOMIC DNA]</scope>
    <source>
        <strain evidence="18 19">12DCA</strain>
    </source>
</reference>